<dbReference type="InterPro" id="IPR001387">
    <property type="entry name" value="Cro/C1-type_HTH"/>
</dbReference>
<protein>
    <submittedName>
        <fullName evidence="3">Helix-turn-helix transcriptional regulator</fullName>
    </submittedName>
</protein>
<dbReference type="InterPro" id="IPR010982">
    <property type="entry name" value="Lambda_DNA-bd_dom_sf"/>
</dbReference>
<dbReference type="CDD" id="cd00093">
    <property type="entry name" value="HTH_XRE"/>
    <property type="match status" value="1"/>
</dbReference>
<reference evidence="3" key="1">
    <citation type="submission" date="2020-08" db="EMBL/GenBank/DDBJ databases">
        <title>Genome public.</title>
        <authorList>
            <person name="Liu C."/>
            <person name="Sun Q."/>
        </authorList>
    </citation>
    <scope>NUCLEOTIDE SEQUENCE</scope>
    <source>
        <strain evidence="3">NSJ-53</strain>
    </source>
</reference>
<dbReference type="SMART" id="SM00530">
    <property type="entry name" value="HTH_XRE"/>
    <property type="match status" value="1"/>
</dbReference>
<dbReference type="EMBL" id="JACRSR010000001">
    <property type="protein sequence ID" value="MBC8530505.1"/>
    <property type="molecule type" value="Genomic_DNA"/>
</dbReference>
<dbReference type="PROSITE" id="PS50943">
    <property type="entry name" value="HTH_CROC1"/>
    <property type="match status" value="1"/>
</dbReference>
<dbReference type="RefSeq" id="WP_249314479.1">
    <property type="nucleotide sequence ID" value="NZ_JACRSR010000001.1"/>
</dbReference>
<evidence type="ECO:0000313" key="3">
    <source>
        <dbReference type="EMBL" id="MBC8530505.1"/>
    </source>
</evidence>
<feature type="domain" description="HTH cro/C1-type" evidence="2">
    <location>
        <begin position="4"/>
        <end position="58"/>
    </location>
</feature>
<dbReference type="PANTHER" id="PTHR46797">
    <property type="entry name" value="HTH-TYPE TRANSCRIPTIONAL REGULATOR"/>
    <property type="match status" value="1"/>
</dbReference>
<dbReference type="SUPFAM" id="SSF47413">
    <property type="entry name" value="lambda repressor-like DNA-binding domains"/>
    <property type="match status" value="1"/>
</dbReference>
<dbReference type="GO" id="GO:0005829">
    <property type="term" value="C:cytosol"/>
    <property type="evidence" value="ECO:0007669"/>
    <property type="project" value="TreeGrafter"/>
</dbReference>
<dbReference type="Proteomes" id="UP000623172">
    <property type="component" value="Unassembled WGS sequence"/>
</dbReference>
<proteinExistence type="predicted"/>
<dbReference type="GO" id="GO:0003700">
    <property type="term" value="F:DNA-binding transcription factor activity"/>
    <property type="evidence" value="ECO:0007669"/>
    <property type="project" value="TreeGrafter"/>
</dbReference>
<accession>A0A926D526</accession>
<dbReference type="Gene3D" id="1.10.260.40">
    <property type="entry name" value="lambda repressor-like DNA-binding domains"/>
    <property type="match status" value="1"/>
</dbReference>
<organism evidence="3 4">
    <name type="scientific">Gehongia tenuis</name>
    <dbReference type="NCBI Taxonomy" id="2763655"/>
    <lineage>
        <taxon>Bacteria</taxon>
        <taxon>Bacillati</taxon>
        <taxon>Bacillota</taxon>
        <taxon>Clostridia</taxon>
        <taxon>Christensenellales</taxon>
        <taxon>Christensenellaceae</taxon>
        <taxon>Gehongia</taxon>
    </lineage>
</organism>
<gene>
    <name evidence="3" type="ORF">H8696_01415</name>
</gene>
<dbReference type="Pfam" id="PF01381">
    <property type="entry name" value="HTH_3"/>
    <property type="match status" value="1"/>
</dbReference>
<comment type="caution">
    <text evidence="3">The sequence shown here is derived from an EMBL/GenBank/DDBJ whole genome shotgun (WGS) entry which is preliminary data.</text>
</comment>
<evidence type="ECO:0000313" key="4">
    <source>
        <dbReference type="Proteomes" id="UP000623172"/>
    </source>
</evidence>
<dbReference type="GO" id="GO:0003677">
    <property type="term" value="F:DNA binding"/>
    <property type="evidence" value="ECO:0007669"/>
    <property type="project" value="UniProtKB-KW"/>
</dbReference>
<evidence type="ECO:0000256" key="1">
    <source>
        <dbReference type="ARBA" id="ARBA00023125"/>
    </source>
</evidence>
<name>A0A926D526_9FIRM</name>
<evidence type="ECO:0000259" key="2">
    <source>
        <dbReference type="PROSITE" id="PS50943"/>
    </source>
</evidence>
<sequence>MENMRKLRKSKRVTQFQLSLVAEVAQETISGYERGKIMPSVETLGKIAAYLETSTDYLLDRTDVALPIDTLVQQRYSDEEMEMIQIYRDLTPEMQDRMRGYLAALRDIKGTK</sequence>
<dbReference type="PANTHER" id="PTHR46797:SF1">
    <property type="entry name" value="METHYLPHOSPHONATE SYNTHASE"/>
    <property type="match status" value="1"/>
</dbReference>
<dbReference type="InterPro" id="IPR050807">
    <property type="entry name" value="TransReg_Diox_bact_type"/>
</dbReference>
<keyword evidence="1" id="KW-0238">DNA-binding</keyword>
<dbReference type="AlphaFoldDB" id="A0A926D526"/>
<keyword evidence="4" id="KW-1185">Reference proteome</keyword>